<dbReference type="InterPro" id="IPR003593">
    <property type="entry name" value="AAA+_ATPase"/>
</dbReference>
<protein>
    <submittedName>
        <fullName evidence="10">Sigma 54-interacting transcriptional regulator</fullName>
    </submittedName>
</protein>
<dbReference type="Gene3D" id="1.10.10.60">
    <property type="entry name" value="Homeodomain-like"/>
    <property type="match status" value="1"/>
</dbReference>
<dbReference type="PROSITE" id="PS50006">
    <property type="entry name" value="FHA_DOMAIN"/>
    <property type="match status" value="1"/>
</dbReference>
<dbReference type="InterPro" id="IPR000253">
    <property type="entry name" value="FHA_dom"/>
</dbReference>
<feature type="region of interest" description="Disordered" evidence="7">
    <location>
        <begin position="586"/>
        <end position="605"/>
    </location>
</feature>
<dbReference type="InterPro" id="IPR002197">
    <property type="entry name" value="HTH_Fis"/>
</dbReference>
<comment type="caution">
    <text evidence="10">The sequence shown here is derived from an EMBL/GenBank/DDBJ whole genome shotgun (WGS) entry which is preliminary data.</text>
</comment>
<dbReference type="InterPro" id="IPR002078">
    <property type="entry name" value="Sigma_54_int"/>
</dbReference>
<dbReference type="GO" id="GO:0006355">
    <property type="term" value="P:regulation of DNA-templated transcription"/>
    <property type="evidence" value="ECO:0007669"/>
    <property type="project" value="InterPro"/>
</dbReference>
<dbReference type="PROSITE" id="PS00675">
    <property type="entry name" value="SIGMA54_INTERACT_1"/>
    <property type="match status" value="1"/>
</dbReference>
<dbReference type="Proteomes" id="UP000542342">
    <property type="component" value="Unassembled WGS sequence"/>
</dbReference>
<feature type="domain" description="Sigma-54 factor interaction" evidence="9">
    <location>
        <begin position="334"/>
        <end position="563"/>
    </location>
</feature>
<dbReference type="InterPro" id="IPR029016">
    <property type="entry name" value="GAF-like_dom_sf"/>
</dbReference>
<keyword evidence="4" id="KW-0238">DNA-binding</keyword>
<evidence type="ECO:0000256" key="1">
    <source>
        <dbReference type="ARBA" id="ARBA00022741"/>
    </source>
</evidence>
<sequence>MSTLARAYLVVRRDDGYGEVFPLQEGTRHRLGRAPSNKIVIKDDLCSREHAEIYPEGADWAIRDLGSLNGTLVNGELLRKERVLRPLDEIRVGRTRLVFVEELGQLPEWTPENQPREAEGDGFAIRKRLGQTRYLPPAGSTSDSTQTGPRIAPAQALAVLYRLALDMANCTTPVELCELVVDALFRATPAETAAVLALKEGNELVPVVYRCRNPNAPQTYHKVSSFVSREVMSARQAILAENVATDQTLKTRESIAELRVASLICAPVFFENQLLGLLHLYRTSPTVPLNADDLEFTLAVARQFGVVWQRLRREATLTTENQSLRSQLRLESELIGESPAWQRVLEQAMRAALTKATVLIRGESGVGKELVARAIHQASPRRHGPFVTLNCAALTETLLESELFGHEKGAFTGATERLIGKFESADEGTIFLDEIGEMSLSTQAKFLRVLEGHPFERVGGNVPIHVDVRVVAATNRPLEEAVRAGTFRHDLFFRLQVIQLDVPPLRERMEDVPLLAEHFLKRFSRETGRKFKGFTAAALDKLQHYHWPGNVRELKNVIERAVALATGHVIDATDIWLSQLDLPSRTGTGPSGSAPARPDLPGSYQPLSLDELEKRHIWATLQHTDWNKSQAAAILGIERSTLDRKIKAYGLTREGGL</sequence>
<keyword evidence="1" id="KW-0547">Nucleotide-binding</keyword>
<dbReference type="SUPFAM" id="SSF49879">
    <property type="entry name" value="SMAD/FHA domain"/>
    <property type="match status" value="1"/>
</dbReference>
<dbReference type="EMBL" id="JACEFB010000001">
    <property type="protein sequence ID" value="MBA2224634.1"/>
    <property type="molecule type" value="Genomic_DNA"/>
</dbReference>
<dbReference type="FunFam" id="3.40.50.300:FF:000006">
    <property type="entry name" value="DNA-binding transcriptional regulator NtrC"/>
    <property type="match status" value="1"/>
</dbReference>
<dbReference type="PRINTS" id="PR01590">
    <property type="entry name" value="HTHFIS"/>
</dbReference>
<dbReference type="CDD" id="cd00060">
    <property type="entry name" value="FHA"/>
    <property type="match status" value="1"/>
</dbReference>
<dbReference type="InterPro" id="IPR009057">
    <property type="entry name" value="Homeodomain-like_sf"/>
</dbReference>
<dbReference type="Gene3D" id="3.30.450.40">
    <property type="match status" value="1"/>
</dbReference>
<dbReference type="InterPro" id="IPR025943">
    <property type="entry name" value="Sigma_54_int_dom_ATP-bd_2"/>
</dbReference>
<gene>
    <name evidence="10" type="ORF">H0921_00485</name>
</gene>
<dbReference type="InterPro" id="IPR058031">
    <property type="entry name" value="AAA_lid_NorR"/>
</dbReference>
<dbReference type="SUPFAM" id="SSF52540">
    <property type="entry name" value="P-loop containing nucleoside triphosphate hydrolases"/>
    <property type="match status" value="1"/>
</dbReference>
<evidence type="ECO:0000259" key="9">
    <source>
        <dbReference type="PROSITE" id="PS50045"/>
    </source>
</evidence>
<keyword evidence="11" id="KW-1185">Reference proteome</keyword>
<dbReference type="Gene3D" id="3.40.50.300">
    <property type="entry name" value="P-loop containing nucleotide triphosphate hydrolases"/>
    <property type="match status" value="1"/>
</dbReference>
<keyword evidence="5" id="KW-0010">Activator</keyword>
<evidence type="ECO:0000256" key="6">
    <source>
        <dbReference type="ARBA" id="ARBA00023163"/>
    </source>
</evidence>
<evidence type="ECO:0000256" key="2">
    <source>
        <dbReference type="ARBA" id="ARBA00022840"/>
    </source>
</evidence>
<keyword evidence="2" id="KW-0067">ATP-binding</keyword>
<evidence type="ECO:0000256" key="5">
    <source>
        <dbReference type="ARBA" id="ARBA00023159"/>
    </source>
</evidence>
<evidence type="ECO:0000256" key="7">
    <source>
        <dbReference type="SAM" id="MobiDB-lite"/>
    </source>
</evidence>
<dbReference type="InterPro" id="IPR003018">
    <property type="entry name" value="GAF"/>
</dbReference>
<evidence type="ECO:0000259" key="8">
    <source>
        <dbReference type="PROSITE" id="PS50006"/>
    </source>
</evidence>
<name>A0A7V9AA79_9BACT</name>
<evidence type="ECO:0000256" key="4">
    <source>
        <dbReference type="ARBA" id="ARBA00023125"/>
    </source>
</evidence>
<dbReference type="Pfam" id="PF25601">
    <property type="entry name" value="AAA_lid_14"/>
    <property type="match status" value="1"/>
</dbReference>
<dbReference type="SMART" id="SM00382">
    <property type="entry name" value="AAA"/>
    <property type="match status" value="1"/>
</dbReference>
<evidence type="ECO:0000313" key="10">
    <source>
        <dbReference type="EMBL" id="MBA2224634.1"/>
    </source>
</evidence>
<accession>A0A7V9AA79</accession>
<evidence type="ECO:0000256" key="3">
    <source>
        <dbReference type="ARBA" id="ARBA00023015"/>
    </source>
</evidence>
<dbReference type="PROSITE" id="PS00676">
    <property type="entry name" value="SIGMA54_INTERACT_2"/>
    <property type="match status" value="1"/>
</dbReference>
<dbReference type="InterPro" id="IPR025662">
    <property type="entry name" value="Sigma_54_int_dom_ATP-bd_1"/>
</dbReference>
<organism evidence="10 11">
    <name type="scientific">Thermogemmata fonticola</name>
    <dbReference type="NCBI Taxonomy" id="2755323"/>
    <lineage>
        <taxon>Bacteria</taxon>
        <taxon>Pseudomonadati</taxon>
        <taxon>Planctomycetota</taxon>
        <taxon>Planctomycetia</taxon>
        <taxon>Gemmatales</taxon>
        <taxon>Gemmataceae</taxon>
        <taxon>Thermogemmata</taxon>
    </lineage>
</organism>
<dbReference type="Pfam" id="PF02954">
    <property type="entry name" value="HTH_8"/>
    <property type="match status" value="1"/>
</dbReference>
<dbReference type="PANTHER" id="PTHR32071">
    <property type="entry name" value="TRANSCRIPTIONAL REGULATORY PROTEIN"/>
    <property type="match status" value="1"/>
</dbReference>
<dbReference type="PROSITE" id="PS00688">
    <property type="entry name" value="SIGMA54_INTERACT_3"/>
    <property type="match status" value="1"/>
</dbReference>
<dbReference type="SMART" id="SM00065">
    <property type="entry name" value="GAF"/>
    <property type="match status" value="1"/>
</dbReference>
<dbReference type="SMART" id="SM00240">
    <property type="entry name" value="FHA"/>
    <property type="match status" value="1"/>
</dbReference>
<dbReference type="FunFam" id="1.10.8.60:FF:000014">
    <property type="entry name" value="DNA-binding transcriptional regulator NtrC"/>
    <property type="match status" value="1"/>
</dbReference>
<dbReference type="InterPro" id="IPR025944">
    <property type="entry name" value="Sigma_54_int_dom_CS"/>
</dbReference>
<keyword evidence="6" id="KW-0804">Transcription</keyword>
<dbReference type="CDD" id="cd00009">
    <property type="entry name" value="AAA"/>
    <property type="match status" value="1"/>
</dbReference>
<evidence type="ECO:0000313" key="11">
    <source>
        <dbReference type="Proteomes" id="UP000542342"/>
    </source>
</evidence>
<dbReference type="Pfam" id="PF01590">
    <property type="entry name" value="GAF"/>
    <property type="match status" value="1"/>
</dbReference>
<keyword evidence="3" id="KW-0805">Transcription regulation</keyword>
<dbReference type="GO" id="GO:0043565">
    <property type="term" value="F:sequence-specific DNA binding"/>
    <property type="evidence" value="ECO:0007669"/>
    <property type="project" value="InterPro"/>
</dbReference>
<dbReference type="SUPFAM" id="SSF55781">
    <property type="entry name" value="GAF domain-like"/>
    <property type="match status" value="1"/>
</dbReference>
<proteinExistence type="predicted"/>
<dbReference type="GO" id="GO:0005524">
    <property type="term" value="F:ATP binding"/>
    <property type="evidence" value="ECO:0007669"/>
    <property type="project" value="UniProtKB-KW"/>
</dbReference>
<dbReference type="Pfam" id="PF00498">
    <property type="entry name" value="FHA"/>
    <property type="match status" value="1"/>
</dbReference>
<reference evidence="10 11" key="1">
    <citation type="submission" date="2020-07" db="EMBL/GenBank/DDBJ databases">
        <title>Thermogemmata thermophila gen. nov., sp. nov., a novel moderate thermophilic planctomycete from a Kamchatka hot spring.</title>
        <authorList>
            <person name="Elcheninov A.G."/>
            <person name="Podosokorskaya O.A."/>
            <person name="Kovaleva O.L."/>
            <person name="Novikov A."/>
            <person name="Bonch-Osmolovskaya E.A."/>
            <person name="Toshchakov S.V."/>
            <person name="Kublanov I.V."/>
        </authorList>
    </citation>
    <scope>NUCLEOTIDE SEQUENCE [LARGE SCALE GENOMIC DNA]</scope>
    <source>
        <strain evidence="10 11">2918</strain>
    </source>
</reference>
<dbReference type="SUPFAM" id="SSF46689">
    <property type="entry name" value="Homeodomain-like"/>
    <property type="match status" value="1"/>
</dbReference>
<dbReference type="RefSeq" id="WP_194536073.1">
    <property type="nucleotide sequence ID" value="NZ_JACEFB010000001.1"/>
</dbReference>
<feature type="domain" description="FHA" evidence="8">
    <location>
        <begin position="29"/>
        <end position="78"/>
    </location>
</feature>
<dbReference type="PANTHER" id="PTHR32071:SF57">
    <property type="entry name" value="C4-DICARBOXYLATE TRANSPORT TRANSCRIPTIONAL REGULATORY PROTEIN DCTD"/>
    <property type="match status" value="1"/>
</dbReference>
<dbReference type="InterPro" id="IPR027417">
    <property type="entry name" value="P-loop_NTPase"/>
</dbReference>
<dbReference type="InterPro" id="IPR008984">
    <property type="entry name" value="SMAD_FHA_dom_sf"/>
</dbReference>
<dbReference type="Gene3D" id="2.60.200.20">
    <property type="match status" value="1"/>
</dbReference>
<dbReference type="Pfam" id="PF00158">
    <property type="entry name" value="Sigma54_activat"/>
    <property type="match status" value="1"/>
</dbReference>
<dbReference type="Gene3D" id="1.10.8.60">
    <property type="match status" value="1"/>
</dbReference>
<dbReference type="AlphaFoldDB" id="A0A7V9AA79"/>
<dbReference type="PROSITE" id="PS50045">
    <property type="entry name" value="SIGMA54_INTERACT_4"/>
    <property type="match status" value="1"/>
</dbReference>